<dbReference type="Proteomes" id="UP000019194">
    <property type="component" value="Unassembled WGS sequence"/>
</dbReference>
<evidence type="ECO:0000313" key="2">
    <source>
        <dbReference type="Proteomes" id="UP000019194"/>
    </source>
</evidence>
<dbReference type="EMBL" id="CBWP010000075">
    <property type="protein sequence ID" value="CDL40816.1"/>
    <property type="molecule type" value="Genomic_DNA"/>
</dbReference>
<accession>A0A7G2IUH8</accession>
<protein>
    <submittedName>
        <fullName evidence="1">CFA/I fimbrial chaperone</fullName>
    </submittedName>
</protein>
<sequence>MRYVLPGETWRSSELKTKNRKFIVALQKYIPVGQGCFKLNQ</sequence>
<comment type="caution">
    <text evidence="1">The sequence shown here is derived from an EMBL/GenBank/DDBJ whole genome shotgun (WGS) entry which is preliminary data.</text>
</comment>
<proteinExistence type="predicted"/>
<evidence type="ECO:0000313" key="1">
    <source>
        <dbReference type="EMBL" id="CDL40816.1"/>
    </source>
</evidence>
<reference evidence="1 2" key="1">
    <citation type="submission" date="2013-10" db="EMBL/GenBank/DDBJ databases">
        <title>Antibiotic resistance diversity of beta-lactamase producers in the General Hospital Vienna.</title>
        <authorList>
            <person name="Barisic I."/>
            <person name="Mitteregger D."/>
            <person name="Hirschl A.M."/>
            <person name="Noehammer C."/>
            <person name="Wiesinger-Mayr H."/>
        </authorList>
    </citation>
    <scope>NUCLEOTIDE SEQUENCE [LARGE SCALE GENOMIC DNA]</scope>
    <source>
        <strain evidence="1 2">ISC11</strain>
    </source>
</reference>
<dbReference type="AlphaFoldDB" id="A0A7G2IUH8"/>
<organism evidence="1 2">
    <name type="scientific">Citrobacter freundii</name>
    <dbReference type="NCBI Taxonomy" id="546"/>
    <lineage>
        <taxon>Bacteria</taxon>
        <taxon>Pseudomonadati</taxon>
        <taxon>Pseudomonadota</taxon>
        <taxon>Gammaproteobacteria</taxon>
        <taxon>Enterobacterales</taxon>
        <taxon>Enterobacteriaceae</taxon>
        <taxon>Citrobacter</taxon>
        <taxon>Citrobacter freundii complex</taxon>
    </lineage>
</organism>
<name>A0A7G2IUH8_CITFR</name>